<dbReference type="RefSeq" id="WP_175452894.1">
    <property type="nucleotide sequence ID" value="NZ_FNBK01000011.1"/>
</dbReference>
<keyword evidence="1 2" id="KW-0808">Transferase</keyword>
<dbReference type="Gene3D" id="3.40.50.10540">
    <property type="entry name" value="Crotonobetainyl-coa:carnitine coa-transferase, domain 1"/>
    <property type="match status" value="1"/>
</dbReference>
<keyword evidence="3" id="KW-1185">Reference proteome</keyword>
<dbReference type="PANTHER" id="PTHR48207:SF3">
    <property type="entry name" value="SUCCINATE--HYDROXYMETHYLGLUTARATE COA-TRANSFERASE"/>
    <property type="match status" value="1"/>
</dbReference>
<proteinExistence type="predicted"/>
<dbReference type="InterPro" id="IPR003673">
    <property type="entry name" value="CoA-Trfase_fam_III"/>
</dbReference>
<dbReference type="InterPro" id="IPR023606">
    <property type="entry name" value="CoA-Trfase_III_dom_1_sf"/>
</dbReference>
<dbReference type="EMBL" id="FNBK01000011">
    <property type="protein sequence ID" value="SDF90489.1"/>
    <property type="molecule type" value="Genomic_DNA"/>
</dbReference>
<dbReference type="Pfam" id="PF02515">
    <property type="entry name" value="CoA_transf_3"/>
    <property type="match status" value="1"/>
</dbReference>
<gene>
    <name evidence="2" type="ORF">SAMN05216218_11146</name>
</gene>
<evidence type="ECO:0000313" key="2">
    <source>
        <dbReference type="EMBL" id="SDF90489.1"/>
    </source>
</evidence>
<dbReference type="Proteomes" id="UP000199076">
    <property type="component" value="Unassembled WGS sequence"/>
</dbReference>
<sequence>MPLSDTRVVECGQVIAGPLVGTFLGDLGADVVKVEPPDGELFRTDRRRLDGEPFNPGFELYNRNKRSLSLDLKRERGRESLHDLVEKADVFVQNWPPGVAENLDADYETLSAINEDLVYVHITGFGETGPLANNPGMDTIVQHMSGFTSLLGDGLEDGPPIRSQSSLADVYAAYSAALSAVAALRRVDRGEGGQKVDVSLLESLIHNLDGAFEYYTNLGEVPQAGGRNTFSRPDMLYGSAEAADGYVVVALLLYSDRIWDACCDLMDRPDLAAAEKYQTAAGRMDDASKLSTLFEAWLVEQPADEAVEKLNAAGVPAAHVNDIGEAAELDHLDARDAFVDVPHPRYGEVTLTDTPLSLSETPPSIRRHAPVLGEHSRDVLAELGYDEETVDALLADGVAEQA</sequence>
<protein>
    <submittedName>
        <fullName evidence="2">Crotonobetainyl-CoA:carnitine CoA-transferase CaiB</fullName>
    </submittedName>
</protein>
<dbReference type="InterPro" id="IPR050483">
    <property type="entry name" value="CoA-transferase_III_domain"/>
</dbReference>
<reference evidence="3" key="1">
    <citation type="submission" date="2016-10" db="EMBL/GenBank/DDBJ databases">
        <authorList>
            <person name="Varghese N."/>
            <person name="Submissions S."/>
        </authorList>
    </citation>
    <scope>NUCLEOTIDE SEQUENCE [LARGE SCALE GENOMIC DNA]</scope>
    <source>
        <strain evidence="3">IBRC-M 10760</strain>
    </source>
</reference>
<evidence type="ECO:0000313" key="3">
    <source>
        <dbReference type="Proteomes" id="UP000199076"/>
    </source>
</evidence>
<dbReference type="GO" id="GO:0008410">
    <property type="term" value="F:CoA-transferase activity"/>
    <property type="evidence" value="ECO:0007669"/>
    <property type="project" value="TreeGrafter"/>
</dbReference>
<dbReference type="OrthoDB" id="28444at2157"/>
<evidence type="ECO:0000256" key="1">
    <source>
        <dbReference type="ARBA" id="ARBA00022679"/>
    </source>
</evidence>
<organism evidence="2 3">
    <name type="scientific">Halorientalis regularis</name>
    <dbReference type="NCBI Taxonomy" id="660518"/>
    <lineage>
        <taxon>Archaea</taxon>
        <taxon>Methanobacteriati</taxon>
        <taxon>Methanobacteriota</taxon>
        <taxon>Stenosarchaea group</taxon>
        <taxon>Halobacteria</taxon>
        <taxon>Halobacteriales</taxon>
        <taxon>Haloarculaceae</taxon>
        <taxon>Halorientalis</taxon>
    </lineage>
</organism>
<dbReference type="SUPFAM" id="SSF89796">
    <property type="entry name" value="CoA-transferase family III (CaiB/BaiF)"/>
    <property type="match status" value="1"/>
</dbReference>
<dbReference type="AlphaFoldDB" id="A0A1G7PXV7"/>
<dbReference type="PANTHER" id="PTHR48207">
    <property type="entry name" value="SUCCINATE--HYDROXYMETHYLGLUTARATE COA-TRANSFERASE"/>
    <property type="match status" value="1"/>
</dbReference>
<dbReference type="STRING" id="660518.SAMN05216218_11146"/>
<name>A0A1G7PXV7_9EURY</name>
<dbReference type="Gene3D" id="3.30.1540.10">
    <property type="entry name" value="formyl-coa transferase, domain 3"/>
    <property type="match status" value="1"/>
</dbReference>
<accession>A0A1G7PXV7</accession>
<dbReference type="InterPro" id="IPR044855">
    <property type="entry name" value="CoA-Trfase_III_dom3_sf"/>
</dbReference>